<proteinExistence type="predicted"/>
<reference evidence="1 2" key="1">
    <citation type="journal article" date="2015" name="PLoS Negl. Trop. Dis.">
        <title>Distribution of Plasmids in Distinct Leptospira Pathogenic Species.</title>
        <authorList>
            <person name="Wang Y."/>
            <person name="Zhuang X."/>
            <person name="Zhong Y."/>
            <person name="Zhang C."/>
            <person name="Zhang Y."/>
            <person name="Zeng L."/>
            <person name="Zhu Y."/>
            <person name="He P."/>
            <person name="Dong K."/>
            <person name="Pal U."/>
            <person name="Guo X."/>
            <person name="Qin J."/>
        </authorList>
    </citation>
    <scope>NUCLEOTIDE SEQUENCE [LARGE SCALE GENOMIC DNA]</scope>
    <source>
        <strain evidence="1 2">56604</strain>
    </source>
</reference>
<name>A0A0E3B2B5_LEPBO</name>
<evidence type="ECO:0000313" key="1">
    <source>
        <dbReference type="EMBL" id="ALO26947.1"/>
    </source>
</evidence>
<dbReference type="EMBL" id="CP012029">
    <property type="protein sequence ID" value="ALO26947.1"/>
    <property type="molecule type" value="Genomic_DNA"/>
</dbReference>
<dbReference type="AlphaFoldDB" id="A0A0E3B2B5"/>
<accession>A0A0E3B2B5</accession>
<dbReference type="Proteomes" id="UP000058857">
    <property type="component" value="Chromosome 1"/>
</dbReference>
<organism evidence="1">
    <name type="scientific">Leptospira borgpetersenii serovar Ballum</name>
    <dbReference type="NCBI Taxonomy" id="280505"/>
    <lineage>
        <taxon>Bacteria</taxon>
        <taxon>Pseudomonadati</taxon>
        <taxon>Spirochaetota</taxon>
        <taxon>Spirochaetia</taxon>
        <taxon>Leptospirales</taxon>
        <taxon>Leptospiraceae</taxon>
        <taxon>Leptospira</taxon>
    </lineage>
</organism>
<evidence type="ECO:0000313" key="2">
    <source>
        <dbReference type="Proteomes" id="UP000058857"/>
    </source>
</evidence>
<protein>
    <submittedName>
        <fullName evidence="1">Uncharacterized protein</fullName>
    </submittedName>
</protein>
<sequence>MKKKRYFKPKKIEIESLKIVFVKKSGVWEIEIHFWNENKPIQKTFEKGKFSNHHASLFL</sequence>
<gene>
    <name evidence="1" type="ORF">LBBP_02724</name>
</gene>